<dbReference type="InterPro" id="IPR012902">
    <property type="entry name" value="N_methyl_site"/>
</dbReference>
<evidence type="ECO:0000313" key="3">
    <source>
        <dbReference type="Proteomes" id="UP000004662"/>
    </source>
</evidence>
<keyword evidence="3" id="KW-1185">Reference proteome</keyword>
<dbReference type="AlphaFoldDB" id="G7Q647"/>
<evidence type="ECO:0000313" key="2">
    <source>
        <dbReference type="EMBL" id="EHJ47063.1"/>
    </source>
</evidence>
<proteinExistence type="predicted"/>
<dbReference type="HOGENOM" id="CLU_1882431_0_0_7"/>
<dbReference type="STRING" id="694327.DFW101_1052"/>
<dbReference type="NCBIfam" id="TIGR02532">
    <property type="entry name" value="IV_pilin_GFxxxE"/>
    <property type="match status" value="1"/>
</dbReference>
<dbReference type="RefSeq" id="WP_009180477.1">
    <property type="nucleotide sequence ID" value="NZ_CM001368.1"/>
</dbReference>
<reference evidence="3" key="1">
    <citation type="journal article" date="2015" name="Genome Announc.">
        <title>High-Quality Draft Genome Sequence of Desulfovibrio carbinoliphilus FW-101-2B, an Organic Acid-Oxidizing Sulfate-Reducing Bacterium Isolated from Uranium(VI)-Contaminated Groundwater.</title>
        <authorList>
            <person name="Ramsay B.D."/>
            <person name="Hwang C."/>
            <person name="Woo H.L."/>
            <person name="Carroll S.L."/>
            <person name="Lucas S."/>
            <person name="Han J."/>
            <person name="Lapidus A.L."/>
            <person name="Cheng J.F."/>
            <person name="Goodwin L.A."/>
            <person name="Pitluck S."/>
            <person name="Peters L."/>
            <person name="Chertkov O."/>
            <person name="Held B."/>
            <person name="Detter J.C."/>
            <person name="Han C.S."/>
            <person name="Tapia R."/>
            <person name="Land M.L."/>
            <person name="Hauser L.J."/>
            <person name="Kyrpides N.C."/>
            <person name="Ivanova N.N."/>
            <person name="Mikhailova N."/>
            <person name="Pagani I."/>
            <person name="Woyke T."/>
            <person name="Arkin A.P."/>
            <person name="Dehal P."/>
            <person name="Chivian D."/>
            <person name="Criddle C.S."/>
            <person name="Wu W."/>
            <person name="Chakraborty R."/>
            <person name="Hazen T.C."/>
            <person name="Fields M.W."/>
        </authorList>
    </citation>
    <scope>NUCLEOTIDE SEQUENCE [LARGE SCALE GENOMIC DNA]</scope>
    <source>
        <strain evidence="3">FW-101-2B</strain>
    </source>
</reference>
<evidence type="ECO:0000256" key="1">
    <source>
        <dbReference type="SAM" id="Phobius"/>
    </source>
</evidence>
<keyword evidence="1" id="KW-1133">Transmembrane helix</keyword>
<name>G7Q647_9BACT</name>
<sequence>MHKQNRSAQGGFTLLEVMVATAIMAIGLTAVLTVFSASQRAVSQAIGSERARLEAERLMAELLQASPKAPFENTGDCRPPLSGHWRTRAGAMPEHPELTVFTVGVTFPTPAGTRTVTLETAQANMQLPPPSGAVK</sequence>
<protein>
    <recommendedName>
        <fullName evidence="4">General secretion pathway protein I</fullName>
    </recommendedName>
</protein>
<evidence type="ECO:0008006" key="4">
    <source>
        <dbReference type="Google" id="ProtNLM"/>
    </source>
</evidence>
<dbReference type="PROSITE" id="PS00409">
    <property type="entry name" value="PROKAR_NTER_METHYL"/>
    <property type="match status" value="1"/>
</dbReference>
<feature type="transmembrane region" description="Helical" evidence="1">
    <location>
        <begin position="12"/>
        <end position="35"/>
    </location>
</feature>
<keyword evidence="1" id="KW-0812">Transmembrane</keyword>
<dbReference type="eggNOG" id="ENOG50318UB">
    <property type="taxonomic scope" value="Bacteria"/>
</dbReference>
<dbReference type="InterPro" id="IPR045584">
    <property type="entry name" value="Pilin-like"/>
</dbReference>
<dbReference type="Pfam" id="PF07963">
    <property type="entry name" value="N_methyl"/>
    <property type="match status" value="1"/>
</dbReference>
<dbReference type="EMBL" id="CM001368">
    <property type="protein sequence ID" value="EHJ47063.1"/>
    <property type="molecule type" value="Genomic_DNA"/>
</dbReference>
<dbReference type="SUPFAM" id="SSF54523">
    <property type="entry name" value="Pili subunits"/>
    <property type="match status" value="1"/>
</dbReference>
<keyword evidence="1" id="KW-0472">Membrane</keyword>
<accession>G7Q647</accession>
<organism evidence="2 3">
    <name type="scientific">Solidesulfovibrio carbinoliphilus subsp. oakridgensis</name>
    <dbReference type="NCBI Taxonomy" id="694327"/>
    <lineage>
        <taxon>Bacteria</taxon>
        <taxon>Pseudomonadati</taxon>
        <taxon>Thermodesulfobacteriota</taxon>
        <taxon>Desulfovibrionia</taxon>
        <taxon>Desulfovibrionales</taxon>
        <taxon>Desulfovibrionaceae</taxon>
        <taxon>Solidesulfovibrio</taxon>
    </lineage>
</organism>
<dbReference type="Proteomes" id="UP000004662">
    <property type="component" value="Chromosome"/>
</dbReference>
<gene>
    <name evidence="2" type="ORF">DFW101_1052</name>
</gene>